<name>A0ABS5RLH4_9MYCO</name>
<dbReference type="Proteomes" id="UP001519535">
    <property type="component" value="Unassembled WGS sequence"/>
</dbReference>
<dbReference type="RefSeq" id="WP_214093880.1">
    <property type="nucleotide sequence ID" value="NZ_JAHCLR010000034.1"/>
</dbReference>
<comment type="caution">
    <text evidence="2">The sequence shown here is derived from an EMBL/GenBank/DDBJ whole genome shotgun (WGS) entry which is preliminary data.</text>
</comment>
<feature type="transmembrane region" description="Helical" evidence="1">
    <location>
        <begin position="29"/>
        <end position="47"/>
    </location>
</feature>
<dbReference type="InterPro" id="IPR007313">
    <property type="entry name" value="FxsA"/>
</dbReference>
<dbReference type="Pfam" id="PF04186">
    <property type="entry name" value="FxsA"/>
    <property type="match status" value="1"/>
</dbReference>
<feature type="transmembrane region" description="Helical" evidence="1">
    <location>
        <begin position="68"/>
        <end position="95"/>
    </location>
</feature>
<sequence>MVSAALRVFLAYLLIEVAATAALVWLIGFGWTVLALLGTFAVGLALAGSQARRQVGRLRRGGPRQGALADGALVLLGTGLVVVPGLVSTVAGLLLLTPATRSAARPALVALAVAGLGRHTPLVAAVTVGRQWYEARRPAQPGDFIDAEFVDVTDTPSAALSAGALRGPATP</sequence>
<dbReference type="PANTHER" id="PTHR35335">
    <property type="entry name" value="UPF0716 PROTEIN FXSA"/>
    <property type="match status" value="1"/>
</dbReference>
<keyword evidence="1" id="KW-0812">Transmembrane</keyword>
<dbReference type="PANTHER" id="PTHR35335:SF1">
    <property type="entry name" value="UPF0716 PROTEIN FXSA"/>
    <property type="match status" value="1"/>
</dbReference>
<reference evidence="2 3" key="1">
    <citation type="submission" date="2021-05" db="EMBL/GenBank/DDBJ databases">
        <title>Mycobacterium acidophilum sp. nov., an extremely acid-tolerant member of the genus Mycobacterium.</title>
        <authorList>
            <person name="Xia J."/>
        </authorList>
    </citation>
    <scope>NUCLEOTIDE SEQUENCE [LARGE SCALE GENOMIC DNA]</scope>
    <source>
        <strain evidence="2 3">M1</strain>
    </source>
</reference>
<protein>
    <submittedName>
        <fullName evidence="2">FxsA family protein</fullName>
    </submittedName>
</protein>
<evidence type="ECO:0000313" key="2">
    <source>
        <dbReference type="EMBL" id="MBS9535019.1"/>
    </source>
</evidence>
<accession>A0ABS5RLH4</accession>
<dbReference type="EMBL" id="JAHCLR010000034">
    <property type="protein sequence ID" value="MBS9535019.1"/>
    <property type="molecule type" value="Genomic_DNA"/>
</dbReference>
<dbReference type="NCBIfam" id="NF008528">
    <property type="entry name" value="PRK11463.1-2"/>
    <property type="match status" value="1"/>
</dbReference>
<gene>
    <name evidence="2" type="ORF">KIH27_15625</name>
</gene>
<keyword evidence="3" id="KW-1185">Reference proteome</keyword>
<evidence type="ECO:0000313" key="3">
    <source>
        <dbReference type="Proteomes" id="UP001519535"/>
    </source>
</evidence>
<proteinExistence type="predicted"/>
<organism evidence="2 3">
    <name type="scientific">Mycolicibacter acidiphilus</name>
    <dbReference type="NCBI Taxonomy" id="2835306"/>
    <lineage>
        <taxon>Bacteria</taxon>
        <taxon>Bacillati</taxon>
        <taxon>Actinomycetota</taxon>
        <taxon>Actinomycetes</taxon>
        <taxon>Mycobacteriales</taxon>
        <taxon>Mycobacteriaceae</taxon>
        <taxon>Mycolicibacter</taxon>
    </lineage>
</organism>
<keyword evidence="1" id="KW-1133">Transmembrane helix</keyword>
<keyword evidence="1" id="KW-0472">Membrane</keyword>
<evidence type="ECO:0000256" key="1">
    <source>
        <dbReference type="SAM" id="Phobius"/>
    </source>
</evidence>